<feature type="region of interest" description="Disordered" evidence="1">
    <location>
        <begin position="1261"/>
        <end position="1285"/>
    </location>
</feature>
<dbReference type="STRING" id="1157962.A0A250X3A3"/>
<comment type="caution">
    <text evidence="3">The sequence shown here is derived from an EMBL/GenBank/DDBJ whole genome shotgun (WGS) entry which is preliminary data.</text>
</comment>
<dbReference type="PANTHER" id="PTHR13251:SF3">
    <property type="entry name" value="TRAFFICKING PROTEIN PARTICLE COMPLEX SUBUNIT 10"/>
    <property type="match status" value="1"/>
</dbReference>
<dbReference type="GO" id="GO:0034498">
    <property type="term" value="P:early endosome to Golgi transport"/>
    <property type="evidence" value="ECO:0007669"/>
    <property type="project" value="TreeGrafter"/>
</dbReference>
<sequence length="2632" mass="277564">MLDADKAFYLYDQVSTADSNEYKVLRVNLKKAIADLDQEWGSGSEWSIVYIRPMAVDAQDKGAKKVFDRLVDDFGSTPRLRDRVVRLDPLSATAMAATAGPSLLQQQQQQLLHHHQRSSSMSVPGMGVGAGAAGLPAAWGLEDLDVALRECVKNSFHARHVAYMDEARSLLNQRLNPDWSFASFYLVKDSLALLLDGAGMSLDAYHEHMELEACYLEALARAKGSRSNTLLGTEDFGASSEGDDAALLVGAHWSWRQARRMVMSKNGASEFKMRQYLFSSQTRLLLKLGRPIDVLESGMRFISSMRELMETHEAKCLVKPMFKEAWTFSACMSLLTNIPTSRIAPGLWLPTGGGTSNSHLEEGVVGGTSKATAGHTSAEGADGVIQGGGLNGMLLQSSYNWDLGAPASWFQDSQQDVINAVGLAGAAISPGWRAGMRQEDLVRMTAARYYHLLLGHVYVLARAQLLRLASHVFNEPVGKDKQDGLEEGGVPGDTVMASLDMLNNFSKLVGQHHVTEEGSAYFEGAPVAVETQQQMLHTASLVSAPDHMRTTCSWDKSILPHHPSATGVSFVPHLPGASSPQGHASSAASSSEGVSSAAAAAAGAVSAPQPVVFTPQQQLQLSAPDSQLAGSKRGAPPPPPPGLPPQPPMPTVVKGTQDGRGLLAYQQPAGHTSAMVKSSAPAGSAAMQSHNAVVARIQRGHHQRTPSGFTFINISDSTPQSAESLPELDLPQFVMMPQGEDITLSSSWSGGAGTLQLPSGATVPESLGQRTSSLLETPQVLPTLPTRPSSHPGMPGGEGTAPTAAPATTSATNSTAGFLSKLDNLASKVTSILDRPAAGIQHMFDTKKHLPAPLALDHQSLPLPRFPPGGIPGEMETASPDSSLTRKSTQSLKQKQPSISPGAGSASTTLNAAAIAPDSLPWLTERRLKVAFASPQGELLVELGVQLSTLAAHCYGWAGRQRNACLLYADIASVLLASDHAERAYVLLERIAAASAVEGWTMVLGLLLPQIIRCQALLGHTLLPHTCVRLLGLPDHVVSTAAKKQVVDLMMSMSEGEEELGLEPLHGLSAIMGSVVLHRTSVFYGESSIEGLPLLQPPSSYVSSGVLSGRGGEVESLLQGSGQSAVSKRRLMKPRVGAQRLQVGEVVEVQVNLFSNCPETIYLRDVSLVLASLGKELQQHPQVRGAYLTSPDDLTLGRAGAESQAAQDALYRAAYSSSKQAIASSSFFAGSSTSFTQWNPLIATAPPALITTSTAAAFASVHNPSSDAPQQGGRTALNNGNGQQAAMHLESISSTPAAPGFRSGTDENNLVYNSSASTAGPAAATSIALGTQGSHHKHSRSATDQWPTSASQQAESPLQARSRLFSMHASQQLSAGDRRLGSQQPLPAQAYSIPSQSPPGAVDFVKESTHHDTSGTNHHLIYNAAVISSAAPASDTKGSTGIWRESTQPLHCYALMMVEWPVKQQLQRGAYSGGGVSSQQVARSGSTMQQIARSGSTMQQMPHHGIHGGFMMAAGQGGPLYDAAAVGVFDEELTWASRIDSSLAAGSGLLALSADDDDDGDLLGCRYDPDDGCYWRCSDTGPLQYLELRPGLNRLTFTVAPSMTGLYFGKHVTAMWGGYQLHIPLHSDSGFSQLSPLYQRMHPLYSQGSRHCSQAWGKQLAPVAAGSSTLDTAAVAHHAMPSSLTESLTAALTRAGSASQQQASPGPTAAAGRSSLLTGYPATDLHDPALLLAAWCTPRPVEVEAGDKWLAGPQSVTLQGSPPSGQSLGVVNEEGCVLGKLILLEVLPPTESTSVSIAPVVPVVMMQVLSPAVPAPGACLVLGEEQQWLGVLIVPPQLPPGAAADGGGGVASSGESPRKKGTKMLRGLARPTLHLRPVRDEDGKAACMVRLDASPHVRGSCIQNGEDAGGVMAAVTTVPPPPSGEVVEEKMISAFQLPAERAGTSAPDSAVMVHWVALDPEPKSIQLRPGASASAYSLDISSALEEDVIDRPILVWLPVTVANKTEPRTAGLPHGRQQSVPDIVHVQVEGGVEDAPHSLDTFRPKSLFLGGASAVSSASMRHYAAGCVKEAGIQPASMHLLPGRNALDRSDDRCHLEVGLEHLGEGGCWTTHLTTLEVGVRPAFDIKINAHMLPDGQAVISAQVRYQGSCPTARLLRIELKPSTSITVLQQCGCPLPGVSMPQLSVPLHSPQREDEGSSSKERSVDDADAPERSVGMGLQFGALLGFAWFVQKNAPALGPSPSKGAQRPSFFNSHLQKAHSLMAPDASSSSLPLGIIRPYCEIHIEYSSGGGGGGGDSNDASIDIPEAPSPREGVVIAPHSIHPDILTDIQRVGLPLVLSSTSQCRQSPPTATSPAAGGTASTDFVHTSVSTPVVRRMHSYQHQFSLKFPVHRRGSRGVVGSMLQPLGRAEDDGGAEVSIRMLGPVLGTTVGRPLTLAWQLQRLRTSVVRRAAGSLNSAAYGGVAGLSREDEEVIHYRVVFQGSSSLNANIYNEQYSSRNHDMYHGMYQSLDYTVSVEIFQTSGRGYTHGASTSREGGPLLACSGGATDTGSWRFVQGSGEGAVRLGLRRGSVAVVQQVVVPLKAGYLVPPRLHIMISSSCGLIPEWRTDKSDAVDGNGLLLVSAASGLMGS</sequence>
<dbReference type="GO" id="GO:0006891">
    <property type="term" value="P:intra-Golgi vesicle-mediated transport"/>
    <property type="evidence" value="ECO:0007669"/>
    <property type="project" value="TreeGrafter"/>
</dbReference>
<proteinExistence type="predicted"/>
<evidence type="ECO:0000313" key="3">
    <source>
        <dbReference type="EMBL" id="GAX77382.1"/>
    </source>
</evidence>
<gene>
    <name evidence="3" type="ORF">CEUSTIGMA_g4828.t1</name>
</gene>
<accession>A0A250X3A3</accession>
<feature type="region of interest" description="Disordered" evidence="1">
    <location>
        <begin position="619"/>
        <end position="656"/>
    </location>
</feature>
<feature type="region of interest" description="Disordered" evidence="1">
    <location>
        <begin position="570"/>
        <end position="590"/>
    </location>
</feature>
<dbReference type="InterPro" id="IPR045126">
    <property type="entry name" value="TRAPPC10/Trs130"/>
</dbReference>
<feature type="compositionally biased region" description="Low complexity" evidence="1">
    <location>
        <begin position="2348"/>
        <end position="2363"/>
    </location>
</feature>
<feature type="region of interest" description="Disordered" evidence="1">
    <location>
        <begin position="2341"/>
        <end position="2364"/>
    </location>
</feature>
<dbReference type="GO" id="GO:0005829">
    <property type="term" value="C:cytosol"/>
    <property type="evidence" value="ECO:0007669"/>
    <property type="project" value="GOC"/>
</dbReference>
<evidence type="ECO:0000256" key="1">
    <source>
        <dbReference type="SAM" id="MobiDB-lite"/>
    </source>
</evidence>
<feature type="compositionally biased region" description="Polar residues" evidence="1">
    <location>
        <begin position="879"/>
        <end position="906"/>
    </location>
</feature>
<feature type="region of interest" description="Disordered" evidence="1">
    <location>
        <begin position="1329"/>
        <end position="1358"/>
    </location>
</feature>
<dbReference type="InterPro" id="IPR056913">
    <property type="entry name" value="TRAPPC10/Trs130_N"/>
</dbReference>
<name>A0A250X3A3_9CHLO</name>
<evidence type="ECO:0000259" key="2">
    <source>
        <dbReference type="Pfam" id="PF23036"/>
    </source>
</evidence>
<feature type="region of interest" description="Disordered" evidence="1">
    <location>
        <begin position="1370"/>
        <end position="1413"/>
    </location>
</feature>
<feature type="region of interest" description="Disordered" evidence="1">
    <location>
        <begin position="1692"/>
        <end position="1715"/>
    </location>
</feature>
<feature type="region of interest" description="Disordered" evidence="1">
    <location>
        <begin position="780"/>
        <end position="811"/>
    </location>
</feature>
<feature type="compositionally biased region" description="Pro residues" evidence="1">
    <location>
        <begin position="635"/>
        <end position="650"/>
    </location>
</feature>
<feature type="region of interest" description="Disordered" evidence="1">
    <location>
        <begin position="2183"/>
        <end position="2212"/>
    </location>
</feature>
<evidence type="ECO:0000313" key="4">
    <source>
        <dbReference type="Proteomes" id="UP000232323"/>
    </source>
</evidence>
<dbReference type="Proteomes" id="UP000232323">
    <property type="component" value="Unassembled WGS sequence"/>
</dbReference>
<feature type="compositionally biased region" description="Low complexity" evidence="1">
    <location>
        <begin position="575"/>
        <end position="590"/>
    </location>
</feature>
<feature type="compositionally biased region" description="Polar residues" evidence="1">
    <location>
        <begin position="1342"/>
        <end position="1356"/>
    </location>
</feature>
<feature type="compositionally biased region" description="Low complexity" evidence="1">
    <location>
        <begin position="800"/>
        <end position="811"/>
    </location>
</feature>
<feature type="domain" description="TRAPPC10/Trs130 N-terminal" evidence="2">
    <location>
        <begin position="147"/>
        <end position="294"/>
    </location>
</feature>
<keyword evidence="4" id="KW-1185">Reference proteome</keyword>
<reference evidence="3 4" key="1">
    <citation type="submission" date="2017-08" db="EMBL/GenBank/DDBJ databases">
        <title>Acidophilic green algal genome provides insights into adaptation to an acidic environment.</title>
        <authorList>
            <person name="Hirooka S."/>
            <person name="Hirose Y."/>
            <person name="Kanesaki Y."/>
            <person name="Higuchi S."/>
            <person name="Fujiwara T."/>
            <person name="Onuma R."/>
            <person name="Era A."/>
            <person name="Ohbayashi R."/>
            <person name="Uzuka A."/>
            <person name="Nozaki H."/>
            <person name="Yoshikawa H."/>
            <person name="Miyagishima S.Y."/>
        </authorList>
    </citation>
    <scope>NUCLEOTIDE SEQUENCE [LARGE SCALE GENOMIC DNA]</scope>
    <source>
        <strain evidence="3 4">NIES-2499</strain>
    </source>
</reference>
<feature type="region of interest" description="Disordered" evidence="1">
    <location>
        <begin position="858"/>
        <end position="906"/>
    </location>
</feature>
<dbReference type="Pfam" id="PF23036">
    <property type="entry name" value="TRAPPC10_1st"/>
    <property type="match status" value="1"/>
</dbReference>
<dbReference type="EMBL" id="BEGY01000024">
    <property type="protein sequence ID" value="GAX77382.1"/>
    <property type="molecule type" value="Genomic_DNA"/>
</dbReference>
<feature type="compositionally biased region" description="Basic and acidic residues" evidence="1">
    <location>
        <begin position="2191"/>
        <end position="2212"/>
    </location>
</feature>
<dbReference type="GO" id="GO:1990071">
    <property type="term" value="C:TRAPPII protein complex"/>
    <property type="evidence" value="ECO:0007669"/>
    <property type="project" value="InterPro"/>
</dbReference>
<feature type="compositionally biased region" description="Polar residues" evidence="1">
    <location>
        <begin position="1692"/>
        <end position="1705"/>
    </location>
</feature>
<protein>
    <recommendedName>
        <fullName evidence="2">TRAPPC10/Trs130 N-terminal domain-containing protein</fullName>
    </recommendedName>
</protein>
<dbReference type="PANTHER" id="PTHR13251">
    <property type="entry name" value="EPILEPSY HOLOPROSENCEPHALY CANDIDATE 1/TMEM1"/>
    <property type="match status" value="1"/>
</dbReference>
<dbReference type="OrthoDB" id="10256906at2759"/>
<feature type="region of interest" description="Disordered" evidence="1">
    <location>
        <begin position="1843"/>
        <end position="1862"/>
    </location>
</feature>
<feature type="compositionally biased region" description="Polar residues" evidence="1">
    <location>
        <begin position="1262"/>
        <end position="1284"/>
    </location>
</feature>
<organism evidence="3 4">
    <name type="scientific">Chlamydomonas eustigma</name>
    <dbReference type="NCBI Taxonomy" id="1157962"/>
    <lineage>
        <taxon>Eukaryota</taxon>
        <taxon>Viridiplantae</taxon>
        <taxon>Chlorophyta</taxon>
        <taxon>core chlorophytes</taxon>
        <taxon>Chlorophyceae</taxon>
        <taxon>CS clade</taxon>
        <taxon>Chlamydomonadales</taxon>
        <taxon>Chlamydomonadaceae</taxon>
        <taxon>Chlamydomonas</taxon>
    </lineage>
</organism>
<feature type="compositionally biased region" description="Basic and acidic residues" evidence="1">
    <location>
        <begin position="1404"/>
        <end position="1413"/>
    </location>
</feature>
<feature type="compositionally biased region" description="Polar residues" evidence="1">
    <location>
        <begin position="619"/>
        <end position="629"/>
    </location>
</feature>